<dbReference type="OMA" id="FHENPRE"/>
<evidence type="ECO:0000256" key="8">
    <source>
        <dbReference type="PROSITE-ProRule" id="PRU00176"/>
    </source>
</evidence>
<name>G3U1U2_LOXAF</name>
<dbReference type="InterPro" id="IPR000504">
    <property type="entry name" value="RRM_dom"/>
</dbReference>
<keyword evidence="7" id="KW-0539">Nucleus</keyword>
<evidence type="ECO:0000256" key="7">
    <source>
        <dbReference type="ARBA" id="ARBA00023242"/>
    </source>
</evidence>
<dbReference type="GO" id="GO:0005654">
    <property type="term" value="C:nucleoplasm"/>
    <property type="evidence" value="ECO:0007669"/>
    <property type="project" value="TreeGrafter"/>
</dbReference>
<dbReference type="AlphaFoldDB" id="G3U1U2"/>
<dbReference type="Proteomes" id="UP000007646">
    <property type="component" value="Unassembled WGS sequence"/>
</dbReference>
<keyword evidence="11" id="KW-1185">Reference proteome</keyword>
<comment type="subcellular location">
    <subcellularLocation>
        <location evidence="2">Cytoplasm</location>
    </subcellularLocation>
    <subcellularLocation>
        <location evidence="1">Nucleus</location>
    </subcellularLocation>
</comment>
<dbReference type="eggNOG" id="KOG0118">
    <property type="taxonomic scope" value="Eukaryota"/>
</dbReference>
<evidence type="ECO:0000313" key="11">
    <source>
        <dbReference type="Proteomes" id="UP000007646"/>
    </source>
</evidence>
<evidence type="ECO:0000256" key="1">
    <source>
        <dbReference type="ARBA" id="ARBA00004123"/>
    </source>
</evidence>
<dbReference type="GeneTree" id="ENSGT00940000154426"/>
<dbReference type="SUPFAM" id="SSF54928">
    <property type="entry name" value="RNA-binding domain, RBD"/>
    <property type="match status" value="2"/>
</dbReference>
<dbReference type="InterPro" id="IPR035979">
    <property type="entry name" value="RBD_domain_sf"/>
</dbReference>
<accession>G3U1U2</accession>
<keyword evidence="4" id="KW-0963">Cytoplasm</keyword>
<dbReference type="Gene3D" id="3.30.70.330">
    <property type="match status" value="2"/>
</dbReference>
<sequence>MSKVNEMEFPEGFKIEATKTQHDGCKMFIGGLSCDTSKQVLFEYLSQFGEIIDFIIKTDPNSGLSRGFGFVLFRNSATVEKVLQLKEHKLDGKTIELKRAKAMELKFSPRKVFVGGLNPSVSEEKIRDYLTFGMIENIKPFRCDPEQMKDELSVFFPYPDDKPVKKLLETRYHLIGSWWCEIKISLPKKYIKLQQKGRDAPFACQGSRWGGGGFHPNQGAFYNERSSDQLYGNASAPYRDQPVFNDYGGDYFPRYNYDNRG</sequence>
<reference evidence="10" key="2">
    <citation type="submission" date="2025-08" db="UniProtKB">
        <authorList>
            <consortium name="Ensembl"/>
        </authorList>
    </citation>
    <scope>IDENTIFICATION</scope>
    <source>
        <strain evidence="10">Isolate ISIS603380</strain>
    </source>
</reference>
<organism evidence="10 11">
    <name type="scientific">Loxodonta africana</name>
    <name type="common">African elephant</name>
    <dbReference type="NCBI Taxonomy" id="9785"/>
    <lineage>
        <taxon>Eukaryota</taxon>
        <taxon>Metazoa</taxon>
        <taxon>Chordata</taxon>
        <taxon>Craniata</taxon>
        <taxon>Vertebrata</taxon>
        <taxon>Euteleostomi</taxon>
        <taxon>Mammalia</taxon>
        <taxon>Eutheria</taxon>
        <taxon>Afrotheria</taxon>
        <taxon>Proboscidea</taxon>
        <taxon>Elephantidae</taxon>
        <taxon>Loxodonta</taxon>
    </lineage>
</organism>
<keyword evidence="3" id="KW-0488">Methylation</keyword>
<dbReference type="PANTHER" id="PTHR48033:SF14">
    <property type="entry name" value="MCG53108"/>
    <property type="match status" value="1"/>
</dbReference>
<dbReference type="GO" id="GO:0008143">
    <property type="term" value="F:poly(A) binding"/>
    <property type="evidence" value="ECO:0007669"/>
    <property type="project" value="TreeGrafter"/>
</dbReference>
<proteinExistence type="predicted"/>
<feature type="domain" description="RRM" evidence="9">
    <location>
        <begin position="110"/>
        <end position="189"/>
    </location>
</feature>
<reference evidence="10" key="3">
    <citation type="submission" date="2025-09" db="UniProtKB">
        <authorList>
            <consortium name="Ensembl"/>
        </authorList>
    </citation>
    <scope>IDENTIFICATION</scope>
    <source>
        <strain evidence="10">Isolate ISIS603380</strain>
    </source>
</reference>
<dbReference type="Ensembl" id="ENSLAFT00000036202.1">
    <property type="protein sequence ID" value="ENSLAFP00000021800.1"/>
    <property type="gene ID" value="ENSLAFG00000031444.1"/>
</dbReference>
<dbReference type="GO" id="GO:0000785">
    <property type="term" value="C:chromatin"/>
    <property type="evidence" value="ECO:0007669"/>
    <property type="project" value="TreeGrafter"/>
</dbReference>
<evidence type="ECO:0000256" key="3">
    <source>
        <dbReference type="ARBA" id="ARBA00022481"/>
    </source>
</evidence>
<dbReference type="STRING" id="9785.ENSLAFP00000021800"/>
<reference evidence="10 11" key="1">
    <citation type="submission" date="2009-06" db="EMBL/GenBank/DDBJ databases">
        <title>The Genome Sequence of Loxodonta africana (African elephant).</title>
        <authorList>
            <person name="Di Palma F."/>
            <person name="Heiman D."/>
            <person name="Young S."/>
            <person name="Johnson J."/>
            <person name="Lander E.S."/>
            <person name="Lindblad-Toh K."/>
        </authorList>
    </citation>
    <scope>NUCLEOTIDE SEQUENCE [LARGE SCALE GENOMIC DNA]</scope>
    <source>
        <strain evidence="10 11">Isolate ISIS603380</strain>
    </source>
</reference>
<dbReference type="GO" id="GO:0010468">
    <property type="term" value="P:regulation of gene expression"/>
    <property type="evidence" value="ECO:0007669"/>
    <property type="project" value="TreeGrafter"/>
</dbReference>
<dbReference type="SMART" id="SM00360">
    <property type="entry name" value="RRM"/>
    <property type="match status" value="2"/>
</dbReference>
<dbReference type="Pfam" id="PF00076">
    <property type="entry name" value="RRM_1"/>
    <property type="match status" value="1"/>
</dbReference>
<dbReference type="InterPro" id="IPR012677">
    <property type="entry name" value="Nucleotide-bd_a/b_plait_sf"/>
</dbReference>
<evidence type="ECO:0000256" key="6">
    <source>
        <dbReference type="ARBA" id="ARBA00022884"/>
    </source>
</evidence>
<keyword evidence="6 8" id="KW-0694">RNA-binding</keyword>
<dbReference type="PANTHER" id="PTHR48033">
    <property type="entry name" value="RNA-BINDING (RRM/RBD/RNP MOTIFS) FAMILY PROTEIN"/>
    <property type="match status" value="1"/>
</dbReference>
<evidence type="ECO:0000256" key="5">
    <source>
        <dbReference type="ARBA" id="ARBA00022737"/>
    </source>
</evidence>
<evidence type="ECO:0000313" key="10">
    <source>
        <dbReference type="Ensembl" id="ENSLAFP00000021800.1"/>
    </source>
</evidence>
<keyword evidence="5" id="KW-0677">Repeat</keyword>
<protein>
    <recommendedName>
        <fullName evidence="9">RRM domain-containing protein</fullName>
    </recommendedName>
</protein>
<evidence type="ECO:0000256" key="2">
    <source>
        <dbReference type="ARBA" id="ARBA00004496"/>
    </source>
</evidence>
<dbReference type="GO" id="GO:0034046">
    <property type="term" value="F:poly(G) binding"/>
    <property type="evidence" value="ECO:0007669"/>
    <property type="project" value="TreeGrafter"/>
</dbReference>
<evidence type="ECO:0000256" key="4">
    <source>
        <dbReference type="ARBA" id="ARBA00022490"/>
    </source>
</evidence>
<dbReference type="PROSITE" id="PS50102">
    <property type="entry name" value="RRM"/>
    <property type="match status" value="2"/>
</dbReference>
<dbReference type="InParanoid" id="G3U1U2"/>
<evidence type="ECO:0000259" key="9">
    <source>
        <dbReference type="PROSITE" id="PS50102"/>
    </source>
</evidence>
<feature type="domain" description="RRM" evidence="9">
    <location>
        <begin position="25"/>
        <end position="102"/>
    </location>
</feature>
<dbReference type="HOGENOM" id="CLU_012062_1_1_1"/>
<dbReference type="GO" id="GO:0005737">
    <property type="term" value="C:cytoplasm"/>
    <property type="evidence" value="ECO:0007669"/>
    <property type="project" value="UniProtKB-SubCell"/>
</dbReference>
<dbReference type="FunFam" id="3.30.70.330:FF:000030">
    <property type="entry name" value="Heterogeneous nuclear ribonucleoprotein d0 isoform"/>
    <property type="match status" value="1"/>
</dbReference>